<evidence type="ECO:0000313" key="1">
    <source>
        <dbReference type="EMBL" id="MPN45591.1"/>
    </source>
</evidence>
<dbReference type="AlphaFoldDB" id="A0A645I2Q9"/>
<accession>A0A645I2Q9</accession>
<sequence length="196" mass="19638">MVVVDAGAGAAVAPASRLTLGVADAAGTCSFCPIWSLVGTTLGLASVIARTETPNFLAMVLNESPLATAYSVVLPPTAGTAGPGLGRVTGAGGNAVRFVSGIAPMGGWLESSGAAAMFVSAVLVYGSKYGSAFVAIVSTGSVICWGSCSCSFLQPTARKASRTAQCSASTIDTTSFVRVRPVFFCSSKESCELSGF</sequence>
<organism evidence="1">
    <name type="scientific">bioreactor metagenome</name>
    <dbReference type="NCBI Taxonomy" id="1076179"/>
    <lineage>
        <taxon>unclassified sequences</taxon>
        <taxon>metagenomes</taxon>
        <taxon>ecological metagenomes</taxon>
    </lineage>
</organism>
<gene>
    <name evidence="1" type="ORF">SDC9_193158</name>
</gene>
<reference evidence="1" key="1">
    <citation type="submission" date="2019-08" db="EMBL/GenBank/DDBJ databases">
        <authorList>
            <person name="Kucharzyk K."/>
            <person name="Murdoch R.W."/>
            <person name="Higgins S."/>
            <person name="Loffler F."/>
        </authorList>
    </citation>
    <scope>NUCLEOTIDE SEQUENCE</scope>
</reference>
<protein>
    <submittedName>
        <fullName evidence="1">Uncharacterized protein</fullName>
    </submittedName>
</protein>
<name>A0A645I2Q9_9ZZZZ</name>
<proteinExistence type="predicted"/>
<comment type="caution">
    <text evidence="1">The sequence shown here is derived from an EMBL/GenBank/DDBJ whole genome shotgun (WGS) entry which is preliminary data.</text>
</comment>
<dbReference type="EMBL" id="VSSQ01105612">
    <property type="protein sequence ID" value="MPN45591.1"/>
    <property type="molecule type" value="Genomic_DNA"/>
</dbReference>